<protein>
    <submittedName>
        <fullName evidence="1">Uncharacterized protein</fullName>
    </submittedName>
</protein>
<dbReference type="EMBL" id="JAAQYH010000008">
    <property type="protein sequence ID" value="NNA74333.1"/>
    <property type="molecule type" value="Genomic_DNA"/>
</dbReference>
<evidence type="ECO:0000313" key="2">
    <source>
        <dbReference type="EMBL" id="NNA74333.1"/>
    </source>
</evidence>
<dbReference type="Proteomes" id="UP000535954">
    <property type="component" value="Unassembled WGS sequence"/>
</dbReference>
<evidence type="ECO:0000313" key="4">
    <source>
        <dbReference type="Proteomes" id="UP000583279"/>
    </source>
</evidence>
<dbReference type="EMBL" id="JAAQYK010000003">
    <property type="protein sequence ID" value="NNA44612.1"/>
    <property type="molecule type" value="Genomic_DNA"/>
</dbReference>
<accession>A0A7Y1LEG0</accession>
<dbReference type="AlphaFoldDB" id="A0A7Y1LEG0"/>
<evidence type="ECO:0000313" key="1">
    <source>
        <dbReference type="EMBL" id="NNA44612.1"/>
    </source>
</evidence>
<proteinExistence type="predicted"/>
<organism evidence="1 4">
    <name type="scientific">Pseudomonas lactis</name>
    <dbReference type="NCBI Taxonomy" id="1615674"/>
    <lineage>
        <taxon>Bacteria</taxon>
        <taxon>Pseudomonadati</taxon>
        <taxon>Pseudomonadota</taxon>
        <taxon>Gammaproteobacteria</taxon>
        <taxon>Pseudomonadales</taxon>
        <taxon>Pseudomonadaceae</taxon>
        <taxon>Pseudomonas</taxon>
    </lineage>
</organism>
<dbReference type="Proteomes" id="UP000583279">
    <property type="component" value="Unassembled WGS sequence"/>
</dbReference>
<reference evidence="3 4" key="1">
    <citation type="journal article" date="2020" name="Front. Microbiol.">
        <title>Genetic Organization of the aprX-lipA2 Operon Affects the Proteolytic Potential of Pseudomonas Species in Milk.</title>
        <authorList>
            <person name="Maier C."/>
            <person name="Huptas C."/>
            <person name="von Neubeck M."/>
            <person name="Scherer S."/>
            <person name="Wenning M."/>
            <person name="Lucking G."/>
        </authorList>
    </citation>
    <scope>NUCLEOTIDE SEQUENCE [LARGE SCALE GENOMIC DNA]</scope>
    <source>
        <strain evidence="1 4">WS 4997</strain>
        <strain evidence="2 3">WS 5405</strain>
    </source>
</reference>
<dbReference type="RefSeq" id="WP_137204181.1">
    <property type="nucleotide sequence ID" value="NZ_BSCR01000063.1"/>
</dbReference>
<evidence type="ECO:0000313" key="3">
    <source>
        <dbReference type="Proteomes" id="UP000535954"/>
    </source>
</evidence>
<name>A0A7Y1LEG0_9PSED</name>
<sequence>MSTDRQKSFTARLSYNNYAVCFYELSLYAEPVTGYFRGHLVTVDGTKGFAGLKPSQYLCLNNKLYANEGELLYFRYRDGKYVIYVREQGPHYGKVLDQSNGWLLAAENGISFNLVDPNNHNQVLTLDDFPGATSKELCIQSNRGLIQDYDYVACDHSFSHSYLVTHGGKKSIPFNFEIVETNVPYVGNPEEV</sequence>
<gene>
    <name evidence="2" type="ORF">HBO13_16940</name>
    <name evidence="1" type="ORF">HBO18_10760</name>
</gene>
<comment type="caution">
    <text evidence="1">The sequence shown here is derived from an EMBL/GenBank/DDBJ whole genome shotgun (WGS) entry which is preliminary data.</text>
</comment>